<proteinExistence type="predicted"/>
<protein>
    <submittedName>
        <fullName evidence="1">Uncharacterized protein</fullName>
    </submittedName>
</protein>
<evidence type="ECO:0000313" key="2">
    <source>
        <dbReference type="Proteomes" id="UP000189796"/>
    </source>
</evidence>
<evidence type="ECO:0000313" key="1">
    <source>
        <dbReference type="EMBL" id="SHI05651.1"/>
    </source>
</evidence>
<dbReference type="AlphaFoldDB" id="A0A1M5Y0Q4"/>
<name>A0A1M5Y0Q4_9BRAD</name>
<dbReference type="Proteomes" id="UP000189796">
    <property type="component" value="Chromosome I"/>
</dbReference>
<organism evidence="1 2">
    <name type="scientific">Bradyrhizobium erythrophlei</name>
    <dbReference type="NCBI Taxonomy" id="1437360"/>
    <lineage>
        <taxon>Bacteria</taxon>
        <taxon>Pseudomonadati</taxon>
        <taxon>Pseudomonadota</taxon>
        <taxon>Alphaproteobacteria</taxon>
        <taxon>Hyphomicrobiales</taxon>
        <taxon>Nitrobacteraceae</taxon>
        <taxon>Bradyrhizobium</taxon>
    </lineage>
</organism>
<dbReference type="EMBL" id="LT670817">
    <property type="protein sequence ID" value="SHI05651.1"/>
    <property type="molecule type" value="Genomic_DNA"/>
</dbReference>
<sequence length="72" mass="8025">MLRLTGRAIDQPSRDQGVKFTAFAPHWYCKLSSAPTKLTAFRASIPHRRGTRPMNFQRVAVNDSGLPARALS</sequence>
<gene>
    <name evidence="1" type="ORF">SAMN05443248_7813</name>
</gene>
<accession>A0A1M5Y0Q4</accession>
<reference evidence="1 2" key="1">
    <citation type="submission" date="2016-11" db="EMBL/GenBank/DDBJ databases">
        <authorList>
            <person name="Jaros S."/>
            <person name="Januszkiewicz K."/>
            <person name="Wedrychowicz H."/>
        </authorList>
    </citation>
    <scope>NUCLEOTIDE SEQUENCE [LARGE SCALE GENOMIC DNA]</scope>
    <source>
        <strain evidence="1 2">GAS138</strain>
    </source>
</reference>